<evidence type="ECO:0000313" key="5">
    <source>
        <dbReference type="EMBL" id="PKV80984.1"/>
    </source>
</evidence>
<accession>A0A2N3VH88</accession>
<dbReference type="GO" id="GO:0046872">
    <property type="term" value="F:metal ion binding"/>
    <property type="evidence" value="ECO:0007669"/>
    <property type="project" value="UniProtKB-KW"/>
</dbReference>
<dbReference type="InterPro" id="IPR005000">
    <property type="entry name" value="Aldolase/citrate-lyase_domain"/>
</dbReference>
<evidence type="ECO:0000313" key="6">
    <source>
        <dbReference type="Proteomes" id="UP000233766"/>
    </source>
</evidence>
<keyword evidence="2" id="KW-0479">Metal-binding</keyword>
<dbReference type="AlphaFoldDB" id="A0A2N3VH88"/>
<dbReference type="PANTHER" id="PTHR30502:SF0">
    <property type="entry name" value="PHOSPHOENOLPYRUVATE CARBOXYLASE FAMILY PROTEIN"/>
    <property type="match status" value="1"/>
</dbReference>
<evidence type="ECO:0000259" key="4">
    <source>
        <dbReference type="Pfam" id="PF03328"/>
    </source>
</evidence>
<sequence>MTPVNHVRRKLAAGEQVHGLFCSIPAPALVEMVGWAGYDFVIIDAEHTLLDPQNLENLIRAAQVAGLTPFLRVAPHDTATMLRGLDAGILGIVVPHVRSRADVDAAVRAAYYAPIGMRSLGNGRAAAYGLDDPVEQSRRSNAEVMLIALIEDADAVDSIDDILQGGGVGMVLPGVADLSQSLGVPWQLRHAAVQSAVMRLYESCTAHCVAFCALVRTPERHKHWHEAGVRAFTCGDVAHLAATALRANLTGLAPQVVGRDRRE</sequence>
<comment type="similarity">
    <text evidence="1">Belongs to the HpcH/HpaI aldolase family.</text>
</comment>
<dbReference type="GO" id="GO:0016832">
    <property type="term" value="F:aldehyde-lyase activity"/>
    <property type="evidence" value="ECO:0007669"/>
    <property type="project" value="TreeGrafter"/>
</dbReference>
<evidence type="ECO:0000256" key="1">
    <source>
        <dbReference type="ARBA" id="ARBA00005568"/>
    </source>
</evidence>
<name>A0A2N3VH88_9NOCA</name>
<keyword evidence="6" id="KW-1185">Reference proteome</keyword>
<dbReference type="EMBL" id="PJMW01000002">
    <property type="protein sequence ID" value="PKV80984.1"/>
    <property type="molecule type" value="Genomic_DNA"/>
</dbReference>
<comment type="caution">
    <text evidence="5">The sequence shown here is derived from an EMBL/GenBank/DDBJ whole genome shotgun (WGS) entry which is preliminary data.</text>
</comment>
<proteinExistence type="inferred from homology"/>
<dbReference type="InterPro" id="IPR015813">
    <property type="entry name" value="Pyrv/PenolPyrv_kinase-like_dom"/>
</dbReference>
<dbReference type="GO" id="GO:0005737">
    <property type="term" value="C:cytoplasm"/>
    <property type="evidence" value="ECO:0007669"/>
    <property type="project" value="TreeGrafter"/>
</dbReference>
<reference evidence="5 6" key="1">
    <citation type="submission" date="2017-12" db="EMBL/GenBank/DDBJ databases">
        <title>Sequencing the genomes of 1000 Actinobacteria strains.</title>
        <authorList>
            <person name="Klenk H.-P."/>
        </authorList>
    </citation>
    <scope>NUCLEOTIDE SEQUENCE [LARGE SCALE GENOMIC DNA]</scope>
    <source>
        <strain evidence="5 6">DSM 44489</strain>
    </source>
</reference>
<dbReference type="InterPro" id="IPR040442">
    <property type="entry name" value="Pyrv_kinase-like_dom_sf"/>
</dbReference>
<evidence type="ECO:0000256" key="2">
    <source>
        <dbReference type="ARBA" id="ARBA00022723"/>
    </source>
</evidence>
<dbReference type="Proteomes" id="UP000233766">
    <property type="component" value="Unassembled WGS sequence"/>
</dbReference>
<dbReference type="PANTHER" id="PTHR30502">
    <property type="entry name" value="2-KETO-3-DEOXY-L-RHAMNONATE ALDOLASE"/>
    <property type="match status" value="1"/>
</dbReference>
<keyword evidence="3" id="KW-0456">Lyase</keyword>
<dbReference type="Pfam" id="PF03328">
    <property type="entry name" value="HpcH_HpaI"/>
    <property type="match status" value="1"/>
</dbReference>
<organism evidence="5 6">
    <name type="scientific">Nocardia fluminea</name>
    <dbReference type="NCBI Taxonomy" id="134984"/>
    <lineage>
        <taxon>Bacteria</taxon>
        <taxon>Bacillati</taxon>
        <taxon>Actinomycetota</taxon>
        <taxon>Actinomycetes</taxon>
        <taxon>Mycobacteriales</taxon>
        <taxon>Nocardiaceae</taxon>
        <taxon>Nocardia</taxon>
    </lineage>
</organism>
<gene>
    <name evidence="5" type="ORF">ATK86_5427</name>
</gene>
<protein>
    <submittedName>
        <fullName evidence="5">4-hydroxy-2-oxoheptanedioate aldolase</fullName>
    </submittedName>
</protein>
<dbReference type="Gene3D" id="3.20.20.60">
    <property type="entry name" value="Phosphoenolpyruvate-binding domains"/>
    <property type="match status" value="1"/>
</dbReference>
<dbReference type="RefSeq" id="WP_101466816.1">
    <property type="nucleotide sequence ID" value="NZ_PJMW01000002.1"/>
</dbReference>
<dbReference type="SUPFAM" id="SSF51621">
    <property type="entry name" value="Phosphoenolpyruvate/pyruvate domain"/>
    <property type="match status" value="1"/>
</dbReference>
<evidence type="ECO:0000256" key="3">
    <source>
        <dbReference type="ARBA" id="ARBA00023239"/>
    </source>
</evidence>
<dbReference type="InterPro" id="IPR050251">
    <property type="entry name" value="HpcH-HpaI_aldolase"/>
</dbReference>
<dbReference type="OrthoDB" id="86160at2"/>
<feature type="domain" description="HpcH/HpaI aldolase/citrate lyase" evidence="4">
    <location>
        <begin position="19"/>
        <end position="230"/>
    </location>
</feature>